<gene>
    <name evidence="3" type="ORF">OCV88_09145</name>
</gene>
<dbReference type="RefSeq" id="WP_158425199.1">
    <property type="nucleotide sequence ID" value="NZ_JAOQJQ010000003.1"/>
</dbReference>
<sequence>MTGIIIAFPKSENGQNIKNILTRNGYHVLAVCVSGAQVLQEAYSLRDGIVISGYRLTDMFYTELLNDLPEDFDMLLISAKVQLAEQRNSALLSLSMPMKVHELLSTVEMMVYNREKKKKKRKSAPRKRTGEEKELIEKAKAVLMERNHMTEEDAHRYIQKCSMESGSSLPETSQMIISMIDT</sequence>
<dbReference type="PROSITE" id="PS50921">
    <property type="entry name" value="ANTAR"/>
    <property type="match status" value="1"/>
</dbReference>
<dbReference type="SMART" id="SM01012">
    <property type="entry name" value="ANTAR"/>
    <property type="match status" value="1"/>
</dbReference>
<proteinExistence type="predicted"/>
<evidence type="ECO:0000256" key="1">
    <source>
        <dbReference type="SAM" id="MobiDB-lite"/>
    </source>
</evidence>
<protein>
    <submittedName>
        <fullName evidence="3">ANTAR domain-containing protein</fullName>
    </submittedName>
</protein>
<evidence type="ECO:0000313" key="4">
    <source>
        <dbReference type="Proteomes" id="UP001652442"/>
    </source>
</evidence>
<accession>A0ABT2TLH0</accession>
<dbReference type="InterPro" id="IPR011006">
    <property type="entry name" value="CheY-like_superfamily"/>
</dbReference>
<dbReference type="SUPFAM" id="SSF52172">
    <property type="entry name" value="CheY-like"/>
    <property type="match status" value="1"/>
</dbReference>
<dbReference type="Gene3D" id="1.10.10.10">
    <property type="entry name" value="Winged helix-like DNA-binding domain superfamily/Winged helix DNA-binding domain"/>
    <property type="match status" value="1"/>
</dbReference>
<comment type="caution">
    <text evidence="3">The sequence shown here is derived from an EMBL/GenBank/DDBJ whole genome shotgun (WGS) entry which is preliminary data.</text>
</comment>
<feature type="domain" description="ANTAR" evidence="2">
    <location>
        <begin position="116"/>
        <end position="177"/>
    </location>
</feature>
<dbReference type="Pfam" id="PF03861">
    <property type="entry name" value="ANTAR"/>
    <property type="match status" value="1"/>
</dbReference>
<organism evidence="3 4">
    <name type="scientific">Brotonthovivens ammoniilytica</name>
    <dbReference type="NCBI Taxonomy" id="2981725"/>
    <lineage>
        <taxon>Bacteria</taxon>
        <taxon>Bacillati</taxon>
        <taxon>Bacillota</taxon>
        <taxon>Clostridia</taxon>
        <taxon>Lachnospirales</taxon>
        <taxon>Lachnospiraceae</taxon>
        <taxon>Brotonthovivens</taxon>
    </lineage>
</organism>
<dbReference type="InterPro" id="IPR036388">
    <property type="entry name" value="WH-like_DNA-bd_sf"/>
</dbReference>
<dbReference type="InterPro" id="IPR005561">
    <property type="entry name" value="ANTAR"/>
</dbReference>
<evidence type="ECO:0000259" key="2">
    <source>
        <dbReference type="PROSITE" id="PS50921"/>
    </source>
</evidence>
<dbReference type="EMBL" id="JAOQJQ010000003">
    <property type="protein sequence ID" value="MCU6762497.1"/>
    <property type="molecule type" value="Genomic_DNA"/>
</dbReference>
<name>A0ABT2TLH0_9FIRM</name>
<feature type="region of interest" description="Disordered" evidence="1">
    <location>
        <begin position="114"/>
        <end position="133"/>
    </location>
</feature>
<keyword evidence="4" id="KW-1185">Reference proteome</keyword>
<dbReference type="Proteomes" id="UP001652442">
    <property type="component" value="Unassembled WGS sequence"/>
</dbReference>
<reference evidence="3 4" key="1">
    <citation type="journal article" date="2021" name="ISME Commun">
        <title>Automated analysis of genomic sequences facilitates high-throughput and comprehensive description of bacteria.</title>
        <authorList>
            <person name="Hitch T.C.A."/>
        </authorList>
    </citation>
    <scope>NUCLEOTIDE SEQUENCE [LARGE SCALE GENOMIC DNA]</scope>
    <source>
        <strain evidence="3 4">Sanger_109</strain>
    </source>
</reference>
<feature type="compositionally biased region" description="Basic residues" evidence="1">
    <location>
        <begin position="115"/>
        <end position="127"/>
    </location>
</feature>
<evidence type="ECO:0000313" key="3">
    <source>
        <dbReference type="EMBL" id="MCU6762497.1"/>
    </source>
</evidence>